<evidence type="ECO:0000256" key="12">
    <source>
        <dbReference type="ARBA" id="ARBA00023027"/>
    </source>
</evidence>
<dbReference type="GO" id="GO:0051287">
    <property type="term" value="F:NAD binding"/>
    <property type="evidence" value="ECO:0007669"/>
    <property type="project" value="InterPro"/>
</dbReference>
<dbReference type="PROSITE" id="PS00470">
    <property type="entry name" value="IDH_IMDH"/>
    <property type="match status" value="1"/>
</dbReference>
<evidence type="ECO:0000256" key="11">
    <source>
        <dbReference type="ARBA" id="ARBA00023014"/>
    </source>
</evidence>
<dbReference type="SMART" id="SM01329">
    <property type="entry name" value="Iso_dh"/>
    <property type="match status" value="1"/>
</dbReference>
<evidence type="ECO:0000256" key="2">
    <source>
        <dbReference type="ARBA" id="ARBA00007769"/>
    </source>
</evidence>
<evidence type="ECO:0000256" key="1">
    <source>
        <dbReference type="ARBA" id="ARBA00001936"/>
    </source>
</evidence>
<dbReference type="InterPro" id="IPR019818">
    <property type="entry name" value="IsoCit/isopropylmalate_DH_CS"/>
</dbReference>
<dbReference type="EMBL" id="BKCJ010423360">
    <property type="protein sequence ID" value="GFA43435.1"/>
    <property type="molecule type" value="Genomic_DNA"/>
</dbReference>
<keyword evidence="10" id="KW-0408">Iron</keyword>
<evidence type="ECO:0000256" key="4">
    <source>
        <dbReference type="ARBA" id="ARBA00013101"/>
    </source>
</evidence>
<evidence type="ECO:0000256" key="14">
    <source>
        <dbReference type="ARBA" id="ARBA00023304"/>
    </source>
</evidence>
<dbReference type="GO" id="GO:0009098">
    <property type="term" value="P:L-leucine biosynthetic process"/>
    <property type="evidence" value="ECO:0007669"/>
    <property type="project" value="UniProtKB-UniPathway"/>
</dbReference>
<comment type="subunit">
    <text evidence="3 15">Homodimer.</text>
</comment>
<proteinExistence type="inferred from homology"/>
<evidence type="ECO:0000256" key="8">
    <source>
        <dbReference type="ARBA" id="ARBA00022842"/>
    </source>
</evidence>
<dbReference type="InterPro" id="IPR036008">
    <property type="entry name" value="Aconitase_4Fe-4S_dom"/>
</dbReference>
<comment type="catalytic activity">
    <reaction evidence="15">
        <text>(2R,3S)-3-isopropylmalate + NAD(+) = 4-methyl-2-oxopentanoate + CO2 + NADH</text>
        <dbReference type="Rhea" id="RHEA:32271"/>
        <dbReference type="ChEBI" id="CHEBI:16526"/>
        <dbReference type="ChEBI" id="CHEBI:17865"/>
        <dbReference type="ChEBI" id="CHEBI:35121"/>
        <dbReference type="ChEBI" id="CHEBI:57540"/>
        <dbReference type="ChEBI" id="CHEBI:57945"/>
        <dbReference type="EC" id="1.1.1.85"/>
    </reaction>
</comment>
<dbReference type="InterPro" id="IPR024084">
    <property type="entry name" value="IsoPropMal-DH-like_dom"/>
</dbReference>
<dbReference type="GO" id="GO:0051536">
    <property type="term" value="F:iron-sulfur cluster binding"/>
    <property type="evidence" value="ECO:0007669"/>
    <property type="project" value="UniProtKB-KW"/>
</dbReference>
<dbReference type="InterPro" id="IPR001030">
    <property type="entry name" value="Acoase/IPM_deHydtase_lsu_aba"/>
</dbReference>
<evidence type="ECO:0000256" key="15">
    <source>
        <dbReference type="RuleBase" id="RU004445"/>
    </source>
</evidence>
<keyword evidence="11" id="KW-0411">Iron-sulfur</keyword>
<dbReference type="AlphaFoldDB" id="A0A699JNE4"/>
<dbReference type="InterPro" id="IPR004429">
    <property type="entry name" value="Isopropylmalate_DH"/>
</dbReference>
<dbReference type="InterPro" id="IPR015931">
    <property type="entry name" value="Acnase/IPM_dHydase_lsu_aba_1/3"/>
</dbReference>
<dbReference type="GO" id="GO:0005829">
    <property type="term" value="C:cytosol"/>
    <property type="evidence" value="ECO:0007669"/>
    <property type="project" value="TreeGrafter"/>
</dbReference>
<keyword evidence="9" id="KW-0560">Oxidoreductase</keyword>
<dbReference type="SUPFAM" id="SSF53659">
    <property type="entry name" value="Isocitrate/Isopropylmalate dehydrogenase-like"/>
    <property type="match status" value="1"/>
</dbReference>
<dbReference type="InterPro" id="IPR000891">
    <property type="entry name" value="PYR_CT"/>
</dbReference>
<evidence type="ECO:0000313" key="17">
    <source>
        <dbReference type="EMBL" id="GFA43435.1"/>
    </source>
</evidence>
<keyword evidence="8" id="KW-0460">Magnesium</keyword>
<comment type="similarity">
    <text evidence="2">Belongs to the isocitrate and isopropylmalate dehydrogenases family.</text>
</comment>
<dbReference type="HAMAP" id="MF_01033">
    <property type="entry name" value="LeuB_type1"/>
    <property type="match status" value="1"/>
</dbReference>
<evidence type="ECO:0000256" key="6">
    <source>
        <dbReference type="ARBA" id="ARBA00022605"/>
    </source>
</evidence>
<keyword evidence="12 15" id="KW-0520">NAD</keyword>
<dbReference type="PROSITE" id="PS50991">
    <property type="entry name" value="PYR_CT"/>
    <property type="match status" value="1"/>
</dbReference>
<comment type="function">
    <text evidence="15">Catalyzes the oxidation of 3-carboxy-2-hydroxy-4-methylpentanoate (3-isopropylmalate) to 3-carboxy-4-methyl-2-oxopentanoate. The product decarboxylates to 4-methyl-2 oxopentanoate.</text>
</comment>
<protein>
    <recommendedName>
        <fullName evidence="4 15">3-isopropylmalate dehydrogenase</fullName>
        <ecNumber evidence="4 15">1.1.1.85</ecNumber>
    </recommendedName>
</protein>
<dbReference type="Pfam" id="PF00330">
    <property type="entry name" value="Aconitase"/>
    <property type="match status" value="2"/>
</dbReference>
<keyword evidence="5 15" id="KW-0432">Leucine biosynthesis</keyword>
<reference evidence="17" key="1">
    <citation type="journal article" date="2019" name="Sci. Rep.">
        <title>Draft genome of Tanacetum cinerariifolium, the natural source of mosquito coil.</title>
        <authorList>
            <person name="Yamashiro T."/>
            <person name="Shiraishi A."/>
            <person name="Satake H."/>
            <person name="Nakayama K."/>
        </authorList>
    </citation>
    <scope>NUCLEOTIDE SEQUENCE</scope>
</reference>
<sequence length="454" mass="49768">MAVGNSISAIEAGARQIEGTINGIGERAGNTALEEVIMAIKKFRIAALPGDGIGPEIMEEAYKILNVLKKYFSLSFMIDEFDVGGIAIDKSGVALPSKTIIGCENSDAILFGSVGGSKWNFLPSELQPERAALLPLRKHFNLFSNLRPAKLYSELKDLSPLRHEIVKTGFDILCIRELTGGIYFGEEKGRLVDRQNNVYAFDTEIYYDFEIRRIANLAFQIARSRKKKICSVDKANVLESSCLWREIVEQVSKNYPDVELSHLYIDNASMQLIKNPNQFDVLLCSNLFGDILSDECAMITGSIGMLPSASLNEKKFGLYEPAGGSAPDIKGLNIANPIAQILSVSMLVRYSMNLPRIADKIDLSVHRPENGMTLPGTTIVCGDSHTSTHGAFGALAFGIGTSEVEHVLATQTLKQQRFKRKIGTSGGSGYVIEFCGSIIKNMSMEERMTICNMA</sequence>
<comment type="caution">
    <text evidence="17">The sequence shown here is derived from an EMBL/GenBank/DDBJ whole genome shotgun (WGS) entry which is preliminary data.</text>
</comment>
<dbReference type="SUPFAM" id="SSF53732">
    <property type="entry name" value="Aconitase iron-sulfur domain"/>
    <property type="match status" value="1"/>
</dbReference>
<evidence type="ECO:0000256" key="13">
    <source>
        <dbReference type="ARBA" id="ARBA00023211"/>
    </source>
</evidence>
<comment type="pathway">
    <text evidence="15">Amino-acid biosynthesis; L-leucine biosynthesis; L-leucine from 3-methyl-2-oxobutanoate: step 3/4.</text>
</comment>
<dbReference type="GO" id="GO:0003862">
    <property type="term" value="F:3-isopropylmalate dehydrogenase activity"/>
    <property type="evidence" value="ECO:0007669"/>
    <property type="project" value="UniProtKB-EC"/>
</dbReference>
<accession>A0A699JNE4</accession>
<evidence type="ECO:0000256" key="3">
    <source>
        <dbReference type="ARBA" id="ARBA00011738"/>
    </source>
</evidence>
<keyword evidence="13" id="KW-0464">Manganese</keyword>
<evidence type="ECO:0000256" key="10">
    <source>
        <dbReference type="ARBA" id="ARBA00023004"/>
    </source>
</evidence>
<keyword evidence="14 15" id="KW-0100">Branched-chain amino acid biosynthesis</keyword>
<dbReference type="Gene3D" id="3.30.499.10">
    <property type="entry name" value="Aconitase, domain 3"/>
    <property type="match status" value="2"/>
</dbReference>
<name>A0A699JNE4_TANCI</name>
<dbReference type="PANTHER" id="PTHR42979:SF1">
    <property type="entry name" value="3-ISOPROPYLMALATE DEHYDROGENASE"/>
    <property type="match status" value="1"/>
</dbReference>
<dbReference type="SUPFAM" id="SSF51569">
    <property type="entry name" value="Aldolase"/>
    <property type="match status" value="1"/>
</dbReference>
<dbReference type="UniPathway" id="UPA00048">
    <property type="reaction ID" value="UER00072"/>
</dbReference>
<gene>
    <name evidence="17" type="ORF">Tci_615407</name>
</gene>
<comment type="cofactor">
    <cofactor evidence="15">
        <name>Mg(2+)</name>
        <dbReference type="ChEBI" id="CHEBI:18420"/>
    </cofactor>
    <cofactor evidence="15">
        <name>Mn(2+)</name>
        <dbReference type="ChEBI" id="CHEBI:29035"/>
    </cofactor>
    <text evidence="15">Binds 1 Mg(2+) or Mn(2+) ion per subunit.</text>
</comment>
<dbReference type="FunFam" id="3.40.718.10:FF:000006">
    <property type="entry name" value="3-isopropylmalate dehydrogenase"/>
    <property type="match status" value="1"/>
</dbReference>
<evidence type="ECO:0000259" key="16">
    <source>
        <dbReference type="PROSITE" id="PS50991"/>
    </source>
</evidence>
<dbReference type="InterPro" id="IPR013785">
    <property type="entry name" value="Aldolase_TIM"/>
</dbReference>
<dbReference type="Pfam" id="PF00180">
    <property type="entry name" value="Iso_dh"/>
    <property type="match status" value="1"/>
</dbReference>
<keyword evidence="7 15" id="KW-0479">Metal-binding</keyword>
<dbReference type="PANTHER" id="PTHR42979">
    <property type="entry name" value="3-ISOPROPYLMALATE DEHYDROGENASE"/>
    <property type="match status" value="1"/>
</dbReference>
<dbReference type="Gene3D" id="3.40.718.10">
    <property type="entry name" value="Isopropylmalate Dehydrogenase"/>
    <property type="match status" value="1"/>
</dbReference>
<dbReference type="EC" id="1.1.1.85" evidence="4 15"/>
<organism evidence="17">
    <name type="scientific">Tanacetum cinerariifolium</name>
    <name type="common">Dalmatian daisy</name>
    <name type="synonym">Chrysanthemum cinerariifolium</name>
    <dbReference type="NCBI Taxonomy" id="118510"/>
    <lineage>
        <taxon>Eukaryota</taxon>
        <taxon>Viridiplantae</taxon>
        <taxon>Streptophyta</taxon>
        <taxon>Embryophyta</taxon>
        <taxon>Tracheophyta</taxon>
        <taxon>Spermatophyta</taxon>
        <taxon>Magnoliopsida</taxon>
        <taxon>eudicotyledons</taxon>
        <taxon>Gunneridae</taxon>
        <taxon>Pentapetalae</taxon>
        <taxon>asterids</taxon>
        <taxon>campanulids</taxon>
        <taxon>Asterales</taxon>
        <taxon>Asteraceae</taxon>
        <taxon>Asteroideae</taxon>
        <taxon>Anthemideae</taxon>
        <taxon>Anthemidinae</taxon>
        <taxon>Tanacetum</taxon>
    </lineage>
</organism>
<dbReference type="GO" id="GO:0000287">
    <property type="term" value="F:magnesium ion binding"/>
    <property type="evidence" value="ECO:0007669"/>
    <property type="project" value="InterPro"/>
</dbReference>
<evidence type="ECO:0000256" key="7">
    <source>
        <dbReference type="ARBA" id="ARBA00022723"/>
    </source>
</evidence>
<dbReference type="NCBIfam" id="TIGR00169">
    <property type="entry name" value="leuB"/>
    <property type="match status" value="1"/>
</dbReference>
<dbReference type="Pfam" id="PF00682">
    <property type="entry name" value="HMGL-like"/>
    <property type="match status" value="1"/>
</dbReference>
<feature type="domain" description="Pyruvate carboxyltransferase" evidence="16">
    <location>
        <begin position="1"/>
        <end position="59"/>
    </location>
</feature>
<dbReference type="Gene3D" id="3.20.20.70">
    <property type="entry name" value="Aldolase class I"/>
    <property type="match status" value="1"/>
</dbReference>
<keyword evidence="6" id="KW-0028">Amino-acid biosynthesis</keyword>
<comment type="cofactor">
    <cofactor evidence="1">
        <name>Mn(2+)</name>
        <dbReference type="ChEBI" id="CHEBI:29035"/>
    </cofactor>
</comment>
<feature type="non-terminal residue" evidence="17">
    <location>
        <position position="454"/>
    </location>
</feature>
<evidence type="ECO:0000256" key="5">
    <source>
        <dbReference type="ARBA" id="ARBA00022430"/>
    </source>
</evidence>
<evidence type="ECO:0000256" key="9">
    <source>
        <dbReference type="ARBA" id="ARBA00023002"/>
    </source>
</evidence>